<sequence>MRFLALVALLASQTCAGAALAETRCGYVVNPTPGNWWITDNKADWIMRTQGQDRDPGMDFIPDLTTHDFVKTNGSYGYACGCVTGAFDAKNHTVVKITGFARKPLAACRKDKSLKTPE</sequence>
<dbReference type="Proteomes" id="UP000198418">
    <property type="component" value="Unassembled WGS sequence"/>
</dbReference>
<evidence type="ECO:0000256" key="1">
    <source>
        <dbReference type="SAM" id="SignalP"/>
    </source>
</evidence>
<keyword evidence="3" id="KW-1185">Reference proteome</keyword>
<dbReference type="RefSeq" id="WP_088519858.1">
    <property type="nucleotide sequence ID" value="NZ_FYDG01000002.1"/>
</dbReference>
<evidence type="ECO:0000313" key="2">
    <source>
        <dbReference type="EMBL" id="SNB65893.1"/>
    </source>
</evidence>
<accession>A0A212R1L0</accession>
<protein>
    <recommendedName>
        <fullName evidence="4">DUF4087 domain-containing protein</fullName>
    </recommendedName>
</protein>
<evidence type="ECO:0008006" key="4">
    <source>
        <dbReference type="Google" id="ProtNLM"/>
    </source>
</evidence>
<organism evidence="2 3">
    <name type="scientific">Rhodoblastus acidophilus</name>
    <name type="common">Rhodopseudomonas acidophila</name>
    <dbReference type="NCBI Taxonomy" id="1074"/>
    <lineage>
        <taxon>Bacteria</taxon>
        <taxon>Pseudomonadati</taxon>
        <taxon>Pseudomonadota</taxon>
        <taxon>Alphaproteobacteria</taxon>
        <taxon>Hyphomicrobiales</taxon>
        <taxon>Rhodoblastaceae</taxon>
        <taxon>Rhodoblastus</taxon>
    </lineage>
</organism>
<dbReference type="Pfam" id="PF13316">
    <property type="entry name" value="DUF4087"/>
    <property type="match status" value="1"/>
</dbReference>
<proteinExistence type="predicted"/>
<feature type="signal peptide" evidence="1">
    <location>
        <begin position="1"/>
        <end position="21"/>
    </location>
</feature>
<dbReference type="EMBL" id="FYDG01000002">
    <property type="protein sequence ID" value="SNB65893.1"/>
    <property type="molecule type" value="Genomic_DNA"/>
</dbReference>
<feature type="chain" id="PRO_5013324438" description="DUF4087 domain-containing protein" evidence="1">
    <location>
        <begin position="22"/>
        <end position="118"/>
    </location>
</feature>
<dbReference type="AlphaFoldDB" id="A0A212R1L0"/>
<reference evidence="3" key="1">
    <citation type="submission" date="2017-06" db="EMBL/GenBank/DDBJ databases">
        <authorList>
            <person name="Varghese N."/>
            <person name="Submissions S."/>
        </authorList>
    </citation>
    <scope>NUCLEOTIDE SEQUENCE [LARGE SCALE GENOMIC DNA]</scope>
    <source>
        <strain evidence="3">DSM 137</strain>
    </source>
</reference>
<name>A0A212R1L0_RHOAC</name>
<evidence type="ECO:0000313" key="3">
    <source>
        <dbReference type="Proteomes" id="UP000198418"/>
    </source>
</evidence>
<gene>
    <name evidence="2" type="ORF">SAMN06265338_102346</name>
</gene>
<keyword evidence="1" id="KW-0732">Signal</keyword>
<dbReference type="OrthoDB" id="339834at2"/>
<dbReference type="InterPro" id="IPR025145">
    <property type="entry name" value="DUF4087"/>
</dbReference>